<proteinExistence type="inferred from homology"/>
<keyword evidence="6" id="KW-1185">Reference proteome</keyword>
<dbReference type="Gene3D" id="1.10.530.10">
    <property type="match status" value="1"/>
</dbReference>
<dbReference type="InterPro" id="IPR023346">
    <property type="entry name" value="Lysozyme-like_dom_sf"/>
</dbReference>
<dbReference type="Pfam" id="PF01464">
    <property type="entry name" value="SLT"/>
    <property type="match status" value="1"/>
</dbReference>
<evidence type="ECO:0000256" key="3">
    <source>
        <dbReference type="SAM" id="SignalP"/>
    </source>
</evidence>
<comment type="similarity">
    <text evidence="1">Belongs to the virb1 family.</text>
</comment>
<evidence type="ECO:0000256" key="2">
    <source>
        <dbReference type="SAM" id="MobiDB-lite"/>
    </source>
</evidence>
<keyword evidence="3" id="KW-0732">Signal</keyword>
<evidence type="ECO:0000256" key="1">
    <source>
        <dbReference type="ARBA" id="ARBA00009387"/>
    </source>
</evidence>
<accession>A0A4R6AA50</accession>
<organism evidence="5 6">
    <name type="scientific">Palleronia sediminis</name>
    <dbReference type="NCBI Taxonomy" id="2547833"/>
    <lineage>
        <taxon>Bacteria</taxon>
        <taxon>Pseudomonadati</taxon>
        <taxon>Pseudomonadota</taxon>
        <taxon>Alphaproteobacteria</taxon>
        <taxon>Rhodobacterales</taxon>
        <taxon>Roseobacteraceae</taxon>
        <taxon>Palleronia</taxon>
    </lineage>
</organism>
<name>A0A4R6AA50_9RHOB</name>
<feature type="chain" id="PRO_5020596986" evidence="3">
    <location>
        <begin position="24"/>
        <end position="255"/>
    </location>
</feature>
<feature type="signal peptide" evidence="3">
    <location>
        <begin position="1"/>
        <end position="23"/>
    </location>
</feature>
<dbReference type="SUPFAM" id="SSF53955">
    <property type="entry name" value="Lysozyme-like"/>
    <property type="match status" value="1"/>
</dbReference>
<evidence type="ECO:0000313" key="6">
    <source>
        <dbReference type="Proteomes" id="UP000295701"/>
    </source>
</evidence>
<comment type="caution">
    <text evidence="5">The sequence shown here is derived from an EMBL/GenBank/DDBJ whole genome shotgun (WGS) entry which is preliminary data.</text>
</comment>
<reference evidence="5 6" key="1">
    <citation type="submission" date="2019-03" db="EMBL/GenBank/DDBJ databases">
        <title>Primorskyibacter sp. SS33 isolated from sediments.</title>
        <authorList>
            <person name="Xunke S."/>
        </authorList>
    </citation>
    <scope>NUCLEOTIDE SEQUENCE [LARGE SCALE GENOMIC DNA]</scope>
    <source>
        <strain evidence="5 6">SS33</strain>
    </source>
</reference>
<evidence type="ECO:0000259" key="4">
    <source>
        <dbReference type="Pfam" id="PF01464"/>
    </source>
</evidence>
<protein>
    <submittedName>
        <fullName evidence="5">ABC transporter permease</fullName>
    </submittedName>
</protein>
<dbReference type="InterPro" id="IPR008258">
    <property type="entry name" value="Transglycosylase_SLT_dom_1"/>
</dbReference>
<dbReference type="Proteomes" id="UP000295701">
    <property type="component" value="Unassembled WGS sequence"/>
</dbReference>
<dbReference type="RefSeq" id="WP_133396742.1">
    <property type="nucleotide sequence ID" value="NZ_SNAA01000008.1"/>
</dbReference>
<dbReference type="OrthoDB" id="5763339at2"/>
<sequence>MRRAGRIAGVALVAALVAGTAMAAGEIRPMPRPQADPIPVTRWDHRRESDEWSLAAISALKAHGERLVETDPRDIGEWCPGYKRGTDASRRAFWVGFLSALAKHESRWRPAAVGGGNRWFGLLQIWPPTARHFGCRARSGGELMDGADNLSCAIRIMSVTVPRDGVIHASSPRWAGVSADWGPMRSEAKREDMRRWLAGQDYCQISVSPRPMQRPVPEGLMAGPVAPETRPEPRAIVVASDDTPPARGTARNLMR</sequence>
<dbReference type="AlphaFoldDB" id="A0A4R6AA50"/>
<gene>
    <name evidence="5" type="ORF">E2L08_09005</name>
</gene>
<feature type="domain" description="Transglycosylase SLT" evidence="4">
    <location>
        <begin position="89"/>
        <end position="158"/>
    </location>
</feature>
<feature type="region of interest" description="Disordered" evidence="2">
    <location>
        <begin position="208"/>
        <end position="255"/>
    </location>
</feature>
<evidence type="ECO:0000313" key="5">
    <source>
        <dbReference type="EMBL" id="TDL79732.1"/>
    </source>
</evidence>
<dbReference type="EMBL" id="SNAA01000008">
    <property type="protein sequence ID" value="TDL79732.1"/>
    <property type="molecule type" value="Genomic_DNA"/>
</dbReference>